<name>A0A7Y9I679_9ACTN</name>
<organism evidence="2 3">
    <name type="scientific">Microlunatus parietis</name>
    <dbReference type="NCBI Taxonomy" id="682979"/>
    <lineage>
        <taxon>Bacteria</taxon>
        <taxon>Bacillati</taxon>
        <taxon>Actinomycetota</taxon>
        <taxon>Actinomycetes</taxon>
        <taxon>Propionibacteriales</taxon>
        <taxon>Propionibacteriaceae</taxon>
        <taxon>Microlunatus</taxon>
    </lineage>
</organism>
<dbReference type="Proteomes" id="UP000569914">
    <property type="component" value="Unassembled WGS sequence"/>
</dbReference>
<keyword evidence="2" id="KW-0808">Transferase</keyword>
<protein>
    <submittedName>
        <fullName evidence="2">GNAT superfamily N-acetyltransferase</fullName>
    </submittedName>
</protein>
<proteinExistence type="predicted"/>
<gene>
    <name evidence="2" type="ORF">BKA15_002361</name>
</gene>
<dbReference type="SUPFAM" id="SSF55729">
    <property type="entry name" value="Acyl-CoA N-acyltransferases (Nat)"/>
    <property type="match status" value="1"/>
</dbReference>
<feature type="domain" description="N-acetyltransferase" evidence="1">
    <location>
        <begin position="79"/>
        <end position="209"/>
    </location>
</feature>
<evidence type="ECO:0000259" key="1">
    <source>
        <dbReference type="PROSITE" id="PS51186"/>
    </source>
</evidence>
<accession>A0A7Y9I679</accession>
<dbReference type="Gene3D" id="3.40.630.30">
    <property type="match status" value="1"/>
</dbReference>
<dbReference type="PROSITE" id="PS51186">
    <property type="entry name" value="GNAT"/>
    <property type="match status" value="1"/>
</dbReference>
<dbReference type="RefSeq" id="WP_179750904.1">
    <property type="nucleotide sequence ID" value="NZ_JACCBU010000001.1"/>
</dbReference>
<dbReference type="InterPro" id="IPR000182">
    <property type="entry name" value="GNAT_dom"/>
</dbReference>
<evidence type="ECO:0000313" key="3">
    <source>
        <dbReference type="Proteomes" id="UP000569914"/>
    </source>
</evidence>
<evidence type="ECO:0000313" key="2">
    <source>
        <dbReference type="EMBL" id="NYE71032.1"/>
    </source>
</evidence>
<dbReference type="GO" id="GO:0016747">
    <property type="term" value="F:acyltransferase activity, transferring groups other than amino-acyl groups"/>
    <property type="evidence" value="ECO:0007669"/>
    <property type="project" value="InterPro"/>
</dbReference>
<dbReference type="Pfam" id="PF00583">
    <property type="entry name" value="Acetyltransf_1"/>
    <property type="match status" value="1"/>
</dbReference>
<reference evidence="2 3" key="1">
    <citation type="submission" date="2020-07" db="EMBL/GenBank/DDBJ databases">
        <title>Sequencing the genomes of 1000 actinobacteria strains.</title>
        <authorList>
            <person name="Klenk H.-P."/>
        </authorList>
    </citation>
    <scope>NUCLEOTIDE SEQUENCE [LARGE SCALE GENOMIC DNA]</scope>
    <source>
        <strain evidence="2 3">DSM 22083</strain>
    </source>
</reference>
<dbReference type="AlphaFoldDB" id="A0A7Y9I679"/>
<dbReference type="EMBL" id="JACCBU010000001">
    <property type="protein sequence ID" value="NYE71032.1"/>
    <property type="molecule type" value="Genomic_DNA"/>
</dbReference>
<comment type="caution">
    <text evidence="2">The sequence shown here is derived from an EMBL/GenBank/DDBJ whole genome shotgun (WGS) entry which is preliminary data.</text>
</comment>
<dbReference type="InterPro" id="IPR016181">
    <property type="entry name" value="Acyl_CoA_acyltransferase"/>
</dbReference>
<keyword evidence="3" id="KW-1185">Reference proteome</keyword>
<sequence>MWFVEAWVTGWIKSRRPPSAERVDGGWFIRRDTDFESCRWVLTRPDPDRLAEIVAGPVPDAACVKFAGDPPAWLPRFGPGWVEADPGWFMARELGPADASPAPDGHRLEVSVEPELIMVRVRDGSGELAASGQCGLVPPYAVPDKIVTEEPHRRRGLGRVVMRELQRLSYDSGARTAVLSATTDGRELYRSLGWRELSGLVGAYYRPGS</sequence>